<dbReference type="Gene3D" id="1.10.10.10">
    <property type="entry name" value="Winged helix-like DNA-binding domain superfamily/Winged helix DNA-binding domain"/>
    <property type="match status" value="1"/>
</dbReference>
<dbReference type="SUPFAM" id="SSF46785">
    <property type="entry name" value="Winged helix' DNA-binding domain"/>
    <property type="match status" value="1"/>
</dbReference>
<evidence type="ECO:0000256" key="1">
    <source>
        <dbReference type="ARBA" id="ARBA00022884"/>
    </source>
</evidence>
<dbReference type="PANTHER" id="PTHR22792:SF132">
    <property type="entry name" value="LA-RELATED PROTEIN 1"/>
    <property type="match status" value="1"/>
</dbReference>
<feature type="compositionally biased region" description="Low complexity" evidence="3">
    <location>
        <begin position="32"/>
        <end position="55"/>
    </location>
</feature>
<feature type="compositionally biased region" description="Basic and acidic residues" evidence="3">
    <location>
        <begin position="458"/>
        <end position="467"/>
    </location>
</feature>
<name>A0AA38R971_9PEZI</name>
<feature type="compositionally biased region" description="Gly residues" evidence="3">
    <location>
        <begin position="577"/>
        <end position="595"/>
    </location>
</feature>
<feature type="compositionally biased region" description="Low complexity" evidence="3">
    <location>
        <begin position="360"/>
        <end position="376"/>
    </location>
</feature>
<feature type="compositionally biased region" description="Low complexity" evidence="3">
    <location>
        <begin position="471"/>
        <end position="483"/>
    </location>
</feature>
<dbReference type="GO" id="GO:0000339">
    <property type="term" value="F:RNA cap binding"/>
    <property type="evidence" value="ECO:0007669"/>
    <property type="project" value="InterPro"/>
</dbReference>
<dbReference type="GO" id="GO:0048255">
    <property type="term" value="P:mRNA stabilization"/>
    <property type="evidence" value="ECO:0007669"/>
    <property type="project" value="InterPro"/>
</dbReference>
<feature type="region of interest" description="Disordered" evidence="3">
    <location>
        <begin position="555"/>
        <end position="607"/>
    </location>
</feature>
<feature type="compositionally biased region" description="Polar residues" evidence="3">
    <location>
        <begin position="379"/>
        <end position="391"/>
    </location>
</feature>
<evidence type="ECO:0000259" key="4">
    <source>
        <dbReference type="PROSITE" id="PS50961"/>
    </source>
</evidence>
<feature type="region of interest" description="Disordered" evidence="3">
    <location>
        <begin position="870"/>
        <end position="897"/>
    </location>
</feature>
<dbReference type="PANTHER" id="PTHR22792">
    <property type="entry name" value="LUPUS LA PROTEIN-RELATED"/>
    <property type="match status" value="1"/>
</dbReference>
<evidence type="ECO:0000313" key="6">
    <source>
        <dbReference type="Proteomes" id="UP001174691"/>
    </source>
</evidence>
<dbReference type="Pfam" id="PF05383">
    <property type="entry name" value="La"/>
    <property type="match status" value="1"/>
</dbReference>
<accession>A0AA38R971</accession>
<feature type="compositionally biased region" description="Low complexity" evidence="3">
    <location>
        <begin position="191"/>
        <end position="210"/>
    </location>
</feature>
<sequence length="1039" mass="111590">MSQTPFSYAQAAKGQAAAQQAPQPTTSPAPPSVSSQGKDDATTASTAATVLSTTSGDFEAHESAKKPKAEDESAVQNKESEVSAREGVVASRSVSDSASNTVGSRESAPADSTQATNEEKTHRSSSRISRSNDGEARKGRKGKKGRNHEKEGDADKAQADKEEKEPQKPVILSEAPIPSVNIWHKRREAQAAKTPSAPAASSQSATSTQTGPVDDSKKRTTTEEVDATAGALNGTSGEKPQPRKSVDFSRIADQLPRRSGPRGSRVHEKDEKSGAEALPSVADATLWPDVKSAVAADEKKKPQEKTERVEKEAQESEAGPSKRSKKEWVAIPYVPTVNFQTPMPQRSSKPRGGARGGRETGTTRGAHSNAAHSNAAPATESTSDKAQSTANAAPAKEGRPRDGSGGTRANSLPPSASKRASIDASFTRDGRKPSAPAASDIRRELASESQSSGPGKAENGRVGRSDIGHASSEQQSQSASRSFSDQRREAGFKGFEGHKEAGIPTPKEHGFAARDRAEGQGRGRGGYRGRGGHNASIGGHQQSPYSVNGQYPVHPLPGRQNGPYSPPAHQSAFGNAYGAGSGRGGGRGSGRGGSGASSWVKSNGAGPGRMASANAPYDFQMPQYATYPPMQLPAVHDPSVIPLLTAQIEYYLSVDNLCKDVFLRKHMDSQGFVPFDLIAGFQRVKTLAPDAEHIRIACEVSDKMDYVIGEDSRERLRLRDLWDRFVLPVEDREEEARNEGPMSFYVRSRHSRPAYAAAPMLPVGYHATSPTMYPGTFPTEEQMYQQPYLNGAHYDAGMNGGDMNGHHYAPETQLSATVPEFSPSLQQVPFTLEGATTFSDEQVDSLMIVVEKKESCSTSAGHAEAAVVNGTGSASEHAQTNGGSPHVHSNTAEVQSPSGGVENIVWAEGHKRANSGGQESRQRYVDLRKKALDERHAVKAGETARDMKTLYAFWAHFLLNKFNPKMYEEFRSCAIEDAGKEVPARFGLMCLLQYYHELLHGDKQKPWGNDRPVPEIINLHHHSALMMDPTYHANGEPRI</sequence>
<dbReference type="InterPro" id="IPR006607">
    <property type="entry name" value="DM15"/>
</dbReference>
<keyword evidence="6" id="KW-1185">Reference proteome</keyword>
<dbReference type="GO" id="GO:0005829">
    <property type="term" value="C:cytosol"/>
    <property type="evidence" value="ECO:0007669"/>
    <property type="project" value="TreeGrafter"/>
</dbReference>
<comment type="caution">
    <text evidence="5">The sequence shown here is derived from an EMBL/GenBank/DDBJ whole genome shotgun (WGS) entry which is preliminary data.</text>
</comment>
<proteinExistence type="predicted"/>
<feature type="compositionally biased region" description="Basic and acidic residues" evidence="3">
    <location>
        <begin position="148"/>
        <end position="167"/>
    </location>
</feature>
<dbReference type="Proteomes" id="UP001174691">
    <property type="component" value="Unassembled WGS sequence"/>
</dbReference>
<evidence type="ECO:0000256" key="3">
    <source>
        <dbReference type="SAM" id="MobiDB-lite"/>
    </source>
</evidence>
<feature type="compositionally biased region" description="Low complexity" evidence="3">
    <location>
        <begin position="88"/>
        <end position="99"/>
    </location>
</feature>
<evidence type="ECO:0000256" key="2">
    <source>
        <dbReference type="PROSITE-ProRule" id="PRU00332"/>
    </source>
</evidence>
<feature type="compositionally biased region" description="Low complexity" evidence="3">
    <location>
        <begin position="7"/>
        <end position="24"/>
    </location>
</feature>
<evidence type="ECO:0000313" key="5">
    <source>
        <dbReference type="EMBL" id="KAJ9138522.1"/>
    </source>
</evidence>
<feature type="compositionally biased region" description="Basic and acidic residues" evidence="3">
    <location>
        <begin position="296"/>
        <end position="314"/>
    </location>
</feature>
<dbReference type="InterPro" id="IPR036390">
    <property type="entry name" value="WH_DNA-bd_sf"/>
</dbReference>
<dbReference type="Pfam" id="PF21071">
    <property type="entry name" value="LARP1_HEAT"/>
    <property type="match status" value="1"/>
</dbReference>
<dbReference type="GO" id="GO:0045727">
    <property type="term" value="P:positive regulation of translation"/>
    <property type="evidence" value="ECO:0007669"/>
    <property type="project" value="TreeGrafter"/>
</dbReference>
<feature type="domain" description="HTH La-type RNA-binding" evidence="4">
    <location>
        <begin position="634"/>
        <end position="725"/>
    </location>
</feature>
<dbReference type="InterPro" id="IPR036388">
    <property type="entry name" value="WH-like_DNA-bd_sf"/>
</dbReference>
<dbReference type="InterPro" id="IPR045180">
    <property type="entry name" value="La_dom_prot"/>
</dbReference>
<feature type="compositionally biased region" description="Polar residues" evidence="3">
    <location>
        <begin position="337"/>
        <end position="347"/>
    </location>
</feature>
<dbReference type="SMART" id="SM00684">
    <property type="entry name" value="DM15"/>
    <property type="match status" value="2"/>
</dbReference>
<gene>
    <name evidence="5" type="ORF">NKR19_g7809</name>
</gene>
<feature type="compositionally biased region" description="Basic and acidic residues" evidence="3">
    <location>
        <begin position="58"/>
        <end position="71"/>
    </location>
</feature>
<dbReference type="InterPro" id="IPR006630">
    <property type="entry name" value="La_HTH"/>
</dbReference>
<feature type="compositionally biased region" description="Polar residues" evidence="3">
    <location>
        <begin position="100"/>
        <end position="116"/>
    </location>
</feature>
<protein>
    <submittedName>
        <fullName evidence="5">La-related protein 1A</fullName>
    </submittedName>
</protein>
<dbReference type="AlphaFoldDB" id="A0AA38R971"/>
<dbReference type="GO" id="GO:0010494">
    <property type="term" value="C:cytoplasmic stress granule"/>
    <property type="evidence" value="ECO:0007669"/>
    <property type="project" value="TreeGrafter"/>
</dbReference>
<feature type="compositionally biased region" description="Basic and acidic residues" evidence="3">
    <location>
        <begin position="484"/>
        <end position="521"/>
    </location>
</feature>
<feature type="region of interest" description="Disordered" evidence="3">
    <location>
        <begin position="1"/>
        <end position="535"/>
    </location>
</feature>
<reference evidence="5" key="1">
    <citation type="submission" date="2022-07" db="EMBL/GenBank/DDBJ databases">
        <title>Fungi with potential for degradation of polypropylene.</title>
        <authorList>
            <person name="Gostincar C."/>
        </authorList>
    </citation>
    <scope>NUCLEOTIDE SEQUENCE</scope>
    <source>
        <strain evidence="5">EXF-13287</strain>
    </source>
</reference>
<keyword evidence="1 2" id="KW-0694">RNA-binding</keyword>
<dbReference type="CDD" id="cd07323">
    <property type="entry name" value="LAM"/>
    <property type="match status" value="1"/>
</dbReference>
<dbReference type="PROSITE" id="PS50961">
    <property type="entry name" value="HTH_LA"/>
    <property type="match status" value="1"/>
</dbReference>
<feature type="compositionally biased region" description="Basic and acidic residues" evidence="3">
    <location>
        <begin position="265"/>
        <end position="274"/>
    </location>
</feature>
<dbReference type="SMART" id="SM00715">
    <property type="entry name" value="LA"/>
    <property type="match status" value="1"/>
</dbReference>
<feature type="compositionally biased region" description="Basic residues" evidence="3">
    <location>
        <begin position="138"/>
        <end position="147"/>
    </location>
</feature>
<dbReference type="EMBL" id="JANBVN010000144">
    <property type="protein sequence ID" value="KAJ9138522.1"/>
    <property type="molecule type" value="Genomic_DNA"/>
</dbReference>
<organism evidence="5 6">
    <name type="scientific">Coniochaeta hoffmannii</name>
    <dbReference type="NCBI Taxonomy" id="91930"/>
    <lineage>
        <taxon>Eukaryota</taxon>
        <taxon>Fungi</taxon>
        <taxon>Dikarya</taxon>
        <taxon>Ascomycota</taxon>
        <taxon>Pezizomycotina</taxon>
        <taxon>Sordariomycetes</taxon>
        <taxon>Sordariomycetidae</taxon>
        <taxon>Coniochaetales</taxon>
        <taxon>Coniochaetaceae</taxon>
        <taxon>Coniochaeta</taxon>
    </lineage>
</organism>